<evidence type="ECO:0000313" key="8">
    <source>
        <dbReference type="Proteomes" id="UP000466681"/>
    </source>
</evidence>
<keyword evidence="8" id="KW-1185">Reference proteome</keyword>
<dbReference type="GO" id="GO:0010436">
    <property type="term" value="F:carotenoid dioxygenase activity"/>
    <property type="evidence" value="ECO:0007669"/>
    <property type="project" value="TreeGrafter"/>
</dbReference>
<feature type="binding site" evidence="5">
    <location>
        <position position="239"/>
    </location>
    <ligand>
        <name>Fe cation</name>
        <dbReference type="ChEBI" id="CHEBI:24875"/>
        <note>catalytic</note>
    </ligand>
</feature>
<evidence type="ECO:0000256" key="6">
    <source>
        <dbReference type="RuleBase" id="RU364048"/>
    </source>
</evidence>
<dbReference type="PANTHER" id="PTHR10543">
    <property type="entry name" value="BETA-CAROTENE DIOXYGENASE"/>
    <property type="match status" value="1"/>
</dbReference>
<evidence type="ECO:0000313" key="7">
    <source>
        <dbReference type="EMBL" id="BBX00060.1"/>
    </source>
</evidence>
<dbReference type="GO" id="GO:0016121">
    <property type="term" value="P:carotene catabolic process"/>
    <property type="evidence" value="ECO:0007669"/>
    <property type="project" value="TreeGrafter"/>
</dbReference>
<evidence type="ECO:0000256" key="3">
    <source>
        <dbReference type="ARBA" id="ARBA00023002"/>
    </source>
</evidence>
<evidence type="ECO:0000256" key="4">
    <source>
        <dbReference type="ARBA" id="ARBA00023004"/>
    </source>
</evidence>
<accession>A0AAD1M596</accession>
<dbReference type="AlphaFoldDB" id="A0AAD1M596"/>
<gene>
    <name evidence="7" type="ORF">MMOR_09960</name>
</gene>
<dbReference type="EC" id="1.13.11.-" evidence="6"/>
<dbReference type="GO" id="GO:0046872">
    <property type="term" value="F:metal ion binding"/>
    <property type="evidence" value="ECO:0007669"/>
    <property type="project" value="UniProtKB-KW"/>
</dbReference>
<dbReference type="EMBL" id="AP022560">
    <property type="protein sequence ID" value="BBX00060.1"/>
    <property type="molecule type" value="Genomic_DNA"/>
</dbReference>
<protein>
    <recommendedName>
        <fullName evidence="6">Dioxygenase</fullName>
        <ecNumber evidence="6">1.13.11.-</ecNumber>
    </recommendedName>
</protein>
<keyword evidence="4 5" id="KW-0408">Iron</keyword>
<feature type="binding site" evidence="5">
    <location>
        <position position="492"/>
    </location>
    <ligand>
        <name>Fe cation</name>
        <dbReference type="ChEBI" id="CHEBI:24875"/>
        <note>catalytic</note>
    </ligand>
</feature>
<dbReference type="Proteomes" id="UP000466681">
    <property type="component" value="Chromosome"/>
</dbReference>
<keyword evidence="3 6" id="KW-0560">Oxidoreductase</keyword>
<sequence length="508" mass="56764">MSYSIPETVTTKGPFRPMRFEATVEECIVTHGEIPKDLAGGIYRTGPCWKRPALQGGTPLLAMDGMVQGLVFENGRADFRNRWVRTPKYLLEDKHGRSMFEYADGGFGDYRDYGYGEVNRTPENAHTPQSTSSINIFPHAGQLVASGELGGPPMAIDPITLETKGVVDWAPALSRGPHEQVCYGDGTFCAHPKWDEDTGILYGWSYSDIAPYVTMKYVHPDGTVESRDLWDAPYNTVAHDIWLTPEWVVMPFQPFIVDRERNAKGLAIFGWETDLPITIALIPRYNLADGPVRWIKTDLPAQYVMHTMTANVVGDQLILDAPVFQEPPFPMENNFNEGDQAALFFSNAASYLGRWTVNLTTGVTTAEQISDLPSEISKVDQRYYGKGHRYGFQIGGQPKRRGMRMDSLIRNDVDKLTEEVYQIRDSGQLAAVMEASFAPRTIDSPEGDGYIIVPVAWWGERKGEFQIFDTDDITAGPICKIELPFSLGWTPHGHWMDFRKSAGSGVAV</sequence>
<evidence type="ECO:0000256" key="2">
    <source>
        <dbReference type="ARBA" id="ARBA00022723"/>
    </source>
</evidence>
<comment type="cofactor">
    <cofactor evidence="5 6">
        <name>Fe(2+)</name>
        <dbReference type="ChEBI" id="CHEBI:29033"/>
    </cofactor>
    <text evidence="5 6">Binds 1 Fe(2+) ion per subunit.</text>
</comment>
<dbReference type="InterPro" id="IPR004294">
    <property type="entry name" value="Carotenoid_Oase"/>
</dbReference>
<feature type="binding site" evidence="5">
    <location>
        <position position="191"/>
    </location>
    <ligand>
        <name>Fe cation</name>
        <dbReference type="ChEBI" id="CHEBI:24875"/>
        <note>catalytic</note>
    </ligand>
</feature>
<dbReference type="PANTHER" id="PTHR10543:SF89">
    <property type="entry name" value="CAROTENOID 9,10(9',10')-CLEAVAGE DIOXYGENASE 1"/>
    <property type="match status" value="1"/>
</dbReference>
<name>A0AAD1M596_9MYCO</name>
<evidence type="ECO:0000256" key="5">
    <source>
        <dbReference type="PIRSR" id="PIRSR604294-1"/>
    </source>
</evidence>
<organism evidence="7 8">
    <name type="scientific">Mycolicibacterium moriokaense</name>
    <dbReference type="NCBI Taxonomy" id="39691"/>
    <lineage>
        <taxon>Bacteria</taxon>
        <taxon>Bacillati</taxon>
        <taxon>Actinomycetota</taxon>
        <taxon>Actinomycetes</taxon>
        <taxon>Mycobacteriales</taxon>
        <taxon>Mycobacteriaceae</taxon>
        <taxon>Mycolicibacterium</taxon>
    </lineage>
</organism>
<dbReference type="RefSeq" id="WP_083156568.1">
    <property type="nucleotide sequence ID" value="NZ_AP022560.1"/>
</dbReference>
<keyword evidence="6 7" id="KW-0223">Dioxygenase</keyword>
<dbReference type="KEGG" id="mmor:MMOR_09960"/>
<reference evidence="7 8" key="1">
    <citation type="journal article" date="2019" name="Emerg. Microbes Infect.">
        <title>Comprehensive subspecies identification of 175 nontuberculous mycobacteria species based on 7547 genomic profiles.</title>
        <authorList>
            <person name="Matsumoto Y."/>
            <person name="Kinjo T."/>
            <person name="Motooka D."/>
            <person name="Nabeya D."/>
            <person name="Jung N."/>
            <person name="Uechi K."/>
            <person name="Horii T."/>
            <person name="Iida T."/>
            <person name="Fujita J."/>
            <person name="Nakamura S."/>
        </authorList>
    </citation>
    <scope>NUCLEOTIDE SEQUENCE [LARGE SCALE GENOMIC DNA]</scope>
    <source>
        <strain evidence="7 8">JCM 6375</strain>
    </source>
</reference>
<evidence type="ECO:0000256" key="1">
    <source>
        <dbReference type="ARBA" id="ARBA00006787"/>
    </source>
</evidence>
<dbReference type="Pfam" id="PF03055">
    <property type="entry name" value="RPE65"/>
    <property type="match status" value="1"/>
</dbReference>
<keyword evidence="2 5" id="KW-0479">Metal-binding</keyword>
<proteinExistence type="inferred from homology"/>
<feature type="binding site" evidence="5">
    <location>
        <position position="306"/>
    </location>
    <ligand>
        <name>Fe cation</name>
        <dbReference type="ChEBI" id="CHEBI:24875"/>
        <note>catalytic</note>
    </ligand>
</feature>
<comment type="similarity">
    <text evidence="1 6">Belongs to the carotenoid oxygenase family.</text>
</comment>